<evidence type="ECO:0000256" key="2">
    <source>
        <dbReference type="SAM" id="MobiDB-lite"/>
    </source>
</evidence>
<dbReference type="Gene3D" id="3.30.70.330">
    <property type="match status" value="1"/>
</dbReference>
<dbReference type="SUPFAM" id="SSF54928">
    <property type="entry name" value="RNA-binding domain, RBD"/>
    <property type="match status" value="1"/>
</dbReference>
<dbReference type="AlphaFoldDB" id="A0A9P5XSD9"/>
<dbReference type="PROSITE" id="PS50102">
    <property type="entry name" value="RRM"/>
    <property type="match status" value="1"/>
</dbReference>
<comment type="caution">
    <text evidence="4">The sequence shown here is derived from an EMBL/GenBank/DDBJ whole genome shotgun (WGS) entry which is preliminary data.</text>
</comment>
<dbReference type="OrthoDB" id="407442at2759"/>
<sequence length="154" mass="17144">MEEGTKSKKTVFVGGLGEDIDEAIIYETFSTFGDILEVQLPSAVVDPNRQNEPKHRGYAFVTFGSPIDAQDAIDNMDMNELKGKILKVNLARPMKGPVQPMGNRAVWESEEWLREHVKPLAQSGGVKGRQANQEQGTQPEEDGEDQQNNNVMEE</sequence>
<name>A0A9P5XSD9_9AGAR</name>
<protein>
    <submittedName>
        <fullName evidence="4">RNA-binding domain-containing protein</fullName>
    </submittedName>
</protein>
<evidence type="ECO:0000313" key="4">
    <source>
        <dbReference type="EMBL" id="KAF9454516.1"/>
    </source>
</evidence>
<dbReference type="InterPro" id="IPR000504">
    <property type="entry name" value="RRM_dom"/>
</dbReference>
<dbReference type="InterPro" id="IPR035979">
    <property type="entry name" value="RBD_domain_sf"/>
</dbReference>
<gene>
    <name evidence="4" type="ORF">P691DRAFT_806693</name>
</gene>
<accession>A0A9P5XSD9</accession>
<feature type="domain" description="RRM" evidence="3">
    <location>
        <begin position="9"/>
        <end position="93"/>
    </location>
</feature>
<keyword evidence="5" id="KW-1185">Reference proteome</keyword>
<dbReference type="EMBL" id="MU151053">
    <property type="protein sequence ID" value="KAF9454516.1"/>
    <property type="molecule type" value="Genomic_DNA"/>
</dbReference>
<keyword evidence="1" id="KW-0694">RNA-binding</keyword>
<feature type="region of interest" description="Disordered" evidence="2">
    <location>
        <begin position="117"/>
        <end position="154"/>
    </location>
</feature>
<dbReference type="InterPro" id="IPR012677">
    <property type="entry name" value="Nucleotide-bd_a/b_plait_sf"/>
</dbReference>
<dbReference type="Pfam" id="PF00076">
    <property type="entry name" value="RRM_1"/>
    <property type="match status" value="1"/>
</dbReference>
<dbReference type="PANTHER" id="PTHR48037:SF1">
    <property type="entry name" value="RRM DOMAIN-CONTAINING PROTEIN"/>
    <property type="match status" value="1"/>
</dbReference>
<evidence type="ECO:0000313" key="5">
    <source>
        <dbReference type="Proteomes" id="UP000807342"/>
    </source>
</evidence>
<dbReference type="PANTHER" id="PTHR48037">
    <property type="entry name" value="ATPASE E1"/>
    <property type="match status" value="1"/>
</dbReference>
<dbReference type="Proteomes" id="UP000807342">
    <property type="component" value="Unassembled WGS sequence"/>
</dbReference>
<proteinExistence type="predicted"/>
<reference evidence="4" key="1">
    <citation type="submission" date="2020-11" db="EMBL/GenBank/DDBJ databases">
        <authorList>
            <consortium name="DOE Joint Genome Institute"/>
            <person name="Ahrendt S."/>
            <person name="Riley R."/>
            <person name="Andreopoulos W."/>
            <person name="Labutti K."/>
            <person name="Pangilinan J."/>
            <person name="Ruiz-Duenas F.J."/>
            <person name="Barrasa J.M."/>
            <person name="Sanchez-Garcia M."/>
            <person name="Camarero S."/>
            <person name="Miyauchi S."/>
            <person name="Serrano A."/>
            <person name="Linde D."/>
            <person name="Babiker R."/>
            <person name="Drula E."/>
            <person name="Ayuso-Fernandez I."/>
            <person name="Pacheco R."/>
            <person name="Padilla G."/>
            <person name="Ferreira P."/>
            <person name="Barriuso J."/>
            <person name="Kellner H."/>
            <person name="Castanera R."/>
            <person name="Alfaro M."/>
            <person name="Ramirez L."/>
            <person name="Pisabarro A.G."/>
            <person name="Kuo A."/>
            <person name="Tritt A."/>
            <person name="Lipzen A."/>
            <person name="He G."/>
            <person name="Yan M."/>
            <person name="Ng V."/>
            <person name="Cullen D."/>
            <person name="Martin F."/>
            <person name="Rosso M.-N."/>
            <person name="Henrissat B."/>
            <person name="Hibbett D."/>
            <person name="Martinez A.T."/>
            <person name="Grigoriev I.V."/>
        </authorList>
    </citation>
    <scope>NUCLEOTIDE SEQUENCE</scope>
    <source>
        <strain evidence="4">MF-IS2</strain>
    </source>
</reference>
<dbReference type="SMART" id="SM00360">
    <property type="entry name" value="RRM"/>
    <property type="match status" value="1"/>
</dbReference>
<evidence type="ECO:0000259" key="3">
    <source>
        <dbReference type="PROSITE" id="PS50102"/>
    </source>
</evidence>
<organism evidence="4 5">
    <name type="scientific">Macrolepiota fuliginosa MF-IS2</name>
    <dbReference type="NCBI Taxonomy" id="1400762"/>
    <lineage>
        <taxon>Eukaryota</taxon>
        <taxon>Fungi</taxon>
        <taxon>Dikarya</taxon>
        <taxon>Basidiomycota</taxon>
        <taxon>Agaricomycotina</taxon>
        <taxon>Agaricomycetes</taxon>
        <taxon>Agaricomycetidae</taxon>
        <taxon>Agaricales</taxon>
        <taxon>Agaricineae</taxon>
        <taxon>Agaricaceae</taxon>
        <taxon>Macrolepiota</taxon>
    </lineage>
</organism>
<dbReference type="GO" id="GO:0003723">
    <property type="term" value="F:RNA binding"/>
    <property type="evidence" value="ECO:0007669"/>
    <property type="project" value="UniProtKB-UniRule"/>
</dbReference>
<evidence type="ECO:0000256" key="1">
    <source>
        <dbReference type="PROSITE-ProRule" id="PRU00176"/>
    </source>
</evidence>